<dbReference type="Pfam" id="PF04909">
    <property type="entry name" value="Amidohydro_2"/>
    <property type="match status" value="1"/>
</dbReference>
<organism evidence="3 4">
    <name type="scientific">Leifsonia poae</name>
    <dbReference type="NCBI Taxonomy" id="110933"/>
    <lineage>
        <taxon>Bacteria</taxon>
        <taxon>Bacillati</taxon>
        <taxon>Actinomycetota</taxon>
        <taxon>Actinomycetes</taxon>
        <taxon>Micrococcales</taxon>
        <taxon>Microbacteriaceae</taxon>
        <taxon>Leifsonia</taxon>
    </lineage>
</organism>
<comment type="caution">
    <text evidence="3">The sequence shown here is derived from an EMBL/GenBank/DDBJ whole genome shotgun (WGS) entry which is preliminary data.</text>
</comment>
<dbReference type="InterPro" id="IPR032466">
    <property type="entry name" value="Metal_Hydrolase"/>
</dbReference>
<sequence>MTVRVDSHVHLWNRATDPQDWIDPQSMAPIDRDFGQADLRSMLDETHVDRAVVVHASNSVEESVRLSRLDPEVVAGLVAWVDLTGDVVAQLDLIRATATVPVVGTRHLVQIDPDPEWLLREDVGRGLSALADEGMRFDLVVRDWQLPQARTVASRHSDLIFVLDHLGGPPAPGEDLSEWESGLRNLASRPNVVAKLSGLISGLAPGSWQVDDLRRVVEIALTAFGAERLLYGSDWPLAELGGGAAGWGAAAEHLLAELTDEERRRVFGLNAVAVYSLD</sequence>
<dbReference type="GO" id="GO:0016787">
    <property type="term" value="F:hydrolase activity"/>
    <property type="evidence" value="ECO:0007669"/>
    <property type="project" value="InterPro"/>
</dbReference>
<proteinExistence type="inferred from homology"/>
<reference evidence="3" key="1">
    <citation type="journal article" date="2014" name="Int. J. Syst. Evol. Microbiol.">
        <title>Complete genome sequence of Corynebacterium casei LMG S-19264T (=DSM 44701T), isolated from a smear-ripened cheese.</title>
        <authorList>
            <consortium name="US DOE Joint Genome Institute (JGI-PGF)"/>
            <person name="Walter F."/>
            <person name="Albersmeier A."/>
            <person name="Kalinowski J."/>
            <person name="Ruckert C."/>
        </authorList>
    </citation>
    <scope>NUCLEOTIDE SEQUENCE</scope>
    <source>
        <strain evidence="3">VKM Ac-1401</strain>
    </source>
</reference>
<keyword evidence="4" id="KW-1185">Reference proteome</keyword>
<dbReference type="PANTHER" id="PTHR43569:SF2">
    <property type="entry name" value="AMIDOHYDROLASE-RELATED DOMAIN-CONTAINING PROTEIN"/>
    <property type="match status" value="1"/>
</dbReference>
<accession>A0A9W6LZD3</accession>
<dbReference type="PANTHER" id="PTHR43569">
    <property type="entry name" value="AMIDOHYDROLASE"/>
    <property type="match status" value="1"/>
</dbReference>
<dbReference type="Gene3D" id="3.20.20.140">
    <property type="entry name" value="Metal-dependent hydrolases"/>
    <property type="match status" value="1"/>
</dbReference>
<dbReference type="EMBL" id="BSEN01000006">
    <property type="protein sequence ID" value="GLJ76123.1"/>
    <property type="molecule type" value="Genomic_DNA"/>
</dbReference>
<feature type="domain" description="Amidohydrolase-related" evidence="2">
    <location>
        <begin position="5"/>
        <end position="276"/>
    </location>
</feature>
<dbReference type="InterPro" id="IPR052350">
    <property type="entry name" value="Metallo-dep_Lactonases"/>
</dbReference>
<dbReference type="SUPFAM" id="SSF51556">
    <property type="entry name" value="Metallo-dependent hydrolases"/>
    <property type="match status" value="1"/>
</dbReference>
<evidence type="ECO:0000256" key="1">
    <source>
        <dbReference type="ARBA" id="ARBA00038310"/>
    </source>
</evidence>
<dbReference type="AlphaFoldDB" id="A0A9W6LZD3"/>
<protein>
    <submittedName>
        <fullName evidence="3">Amidohydrolase</fullName>
    </submittedName>
</protein>
<dbReference type="Proteomes" id="UP001142372">
    <property type="component" value="Unassembled WGS sequence"/>
</dbReference>
<evidence type="ECO:0000313" key="4">
    <source>
        <dbReference type="Proteomes" id="UP001142372"/>
    </source>
</evidence>
<evidence type="ECO:0000259" key="2">
    <source>
        <dbReference type="Pfam" id="PF04909"/>
    </source>
</evidence>
<dbReference type="InterPro" id="IPR006680">
    <property type="entry name" value="Amidohydro-rel"/>
</dbReference>
<reference evidence="3" key="2">
    <citation type="submission" date="2023-01" db="EMBL/GenBank/DDBJ databases">
        <authorList>
            <person name="Sun Q."/>
            <person name="Evtushenko L."/>
        </authorList>
    </citation>
    <scope>NUCLEOTIDE SEQUENCE</scope>
    <source>
        <strain evidence="3">VKM Ac-1401</strain>
    </source>
</reference>
<comment type="similarity">
    <text evidence="1">Belongs to the metallo-dependent hydrolases superfamily.</text>
</comment>
<evidence type="ECO:0000313" key="3">
    <source>
        <dbReference type="EMBL" id="GLJ76123.1"/>
    </source>
</evidence>
<name>A0A9W6LZD3_9MICO</name>
<dbReference type="RefSeq" id="WP_271176787.1">
    <property type="nucleotide sequence ID" value="NZ_BAAAJO010000005.1"/>
</dbReference>
<gene>
    <name evidence="3" type="ORF">GCM10017584_16970</name>
</gene>